<sequence>MTAITLLLKKDSPFILNEEALSQFQILKESFTTSPILYHLNPSLPTIAEAYASDHALGSVLSQFNDSGKHPIAFDSCKLIQAGLNYEINDK</sequence>
<protein>
    <recommendedName>
        <fullName evidence="1">Reverse transcriptase/retrotransposon-derived protein RNase H-like domain-containing protein</fullName>
    </recommendedName>
</protein>
<reference evidence="2" key="1">
    <citation type="submission" date="2021-03" db="EMBL/GenBank/DDBJ databases">
        <title>Draft genome sequence of rust myrtle Austropuccinia psidii MF-1, a brazilian biotype.</title>
        <authorList>
            <person name="Quecine M.C."/>
            <person name="Pachon D.M.R."/>
            <person name="Bonatelli M.L."/>
            <person name="Correr F.H."/>
            <person name="Franceschini L.M."/>
            <person name="Leite T.F."/>
            <person name="Margarido G.R.A."/>
            <person name="Almeida C.A."/>
            <person name="Ferrarezi J.A."/>
            <person name="Labate C.A."/>
        </authorList>
    </citation>
    <scope>NUCLEOTIDE SEQUENCE</scope>
    <source>
        <strain evidence="2">MF-1</strain>
    </source>
</reference>
<dbReference type="OrthoDB" id="3095879at2759"/>
<dbReference type="InterPro" id="IPR051320">
    <property type="entry name" value="Viral_Replic_Matur_Polypro"/>
</dbReference>
<dbReference type="AlphaFoldDB" id="A0A9Q3K0V4"/>
<dbReference type="Pfam" id="PF17919">
    <property type="entry name" value="RT_RNaseH_2"/>
    <property type="match status" value="1"/>
</dbReference>
<evidence type="ECO:0000313" key="3">
    <source>
        <dbReference type="Proteomes" id="UP000765509"/>
    </source>
</evidence>
<gene>
    <name evidence="2" type="ORF">O181_111651</name>
</gene>
<evidence type="ECO:0000313" key="2">
    <source>
        <dbReference type="EMBL" id="MBW0571936.1"/>
    </source>
</evidence>
<evidence type="ECO:0000259" key="1">
    <source>
        <dbReference type="Pfam" id="PF17919"/>
    </source>
</evidence>
<dbReference type="InterPro" id="IPR043502">
    <property type="entry name" value="DNA/RNA_pol_sf"/>
</dbReference>
<dbReference type="PANTHER" id="PTHR33064:SF37">
    <property type="entry name" value="RIBONUCLEASE H"/>
    <property type="match status" value="1"/>
</dbReference>
<organism evidence="2 3">
    <name type="scientific">Austropuccinia psidii MF-1</name>
    <dbReference type="NCBI Taxonomy" id="1389203"/>
    <lineage>
        <taxon>Eukaryota</taxon>
        <taxon>Fungi</taxon>
        <taxon>Dikarya</taxon>
        <taxon>Basidiomycota</taxon>
        <taxon>Pucciniomycotina</taxon>
        <taxon>Pucciniomycetes</taxon>
        <taxon>Pucciniales</taxon>
        <taxon>Sphaerophragmiaceae</taxon>
        <taxon>Austropuccinia</taxon>
    </lineage>
</organism>
<dbReference type="Proteomes" id="UP000765509">
    <property type="component" value="Unassembled WGS sequence"/>
</dbReference>
<comment type="caution">
    <text evidence="2">The sequence shown here is derived from an EMBL/GenBank/DDBJ whole genome shotgun (WGS) entry which is preliminary data.</text>
</comment>
<proteinExistence type="predicted"/>
<dbReference type="InterPro" id="IPR041577">
    <property type="entry name" value="RT_RNaseH_2"/>
</dbReference>
<dbReference type="SUPFAM" id="SSF56672">
    <property type="entry name" value="DNA/RNA polymerases"/>
    <property type="match status" value="1"/>
</dbReference>
<dbReference type="EMBL" id="AVOT02089128">
    <property type="protein sequence ID" value="MBW0571936.1"/>
    <property type="molecule type" value="Genomic_DNA"/>
</dbReference>
<feature type="domain" description="Reverse transcriptase/retrotransposon-derived protein RNase H-like" evidence="1">
    <location>
        <begin position="17"/>
        <end position="91"/>
    </location>
</feature>
<keyword evidence="3" id="KW-1185">Reference proteome</keyword>
<dbReference type="PANTHER" id="PTHR33064">
    <property type="entry name" value="POL PROTEIN"/>
    <property type="match status" value="1"/>
</dbReference>
<accession>A0A9Q3K0V4</accession>
<name>A0A9Q3K0V4_9BASI</name>